<accession>A0A8J1UA65</accession>
<dbReference type="SUPFAM" id="SSF55486">
    <property type="entry name" value="Metalloproteases ('zincins'), catalytic domain"/>
    <property type="match status" value="1"/>
</dbReference>
<evidence type="ECO:0000256" key="1">
    <source>
        <dbReference type="SAM" id="MobiDB-lite"/>
    </source>
</evidence>
<name>A0A8J1UA65_OWEFU</name>
<protein>
    <submittedName>
        <fullName evidence="2">Uncharacterized protein</fullName>
    </submittedName>
</protein>
<evidence type="ECO:0000313" key="2">
    <source>
        <dbReference type="EMBL" id="CAH1773212.1"/>
    </source>
</evidence>
<comment type="caution">
    <text evidence="2">The sequence shown here is derived from an EMBL/GenBank/DDBJ whole genome shotgun (WGS) entry which is preliminary data.</text>
</comment>
<feature type="compositionally biased region" description="Acidic residues" evidence="1">
    <location>
        <begin position="405"/>
        <end position="416"/>
    </location>
</feature>
<dbReference type="AlphaFoldDB" id="A0A8J1UA65"/>
<proteinExistence type="predicted"/>
<sequence>MSGSKVKIWKQDPSVKALGIRTEFIDGKVSDGPRDKKITIASRTKWYPMGGGKVFKIEGIPRIPRDPNGDFLLNLERDAVNFDAVHTYSIVRLVVTMYERALNRLNITDNFKWQWGDQPIRVHPHAGNWQNAFYKREWKALCFFYTAPVRGQGDMVYSCRSLDVVAHETGHAILDSLKPQWLHTTRSENGALHEAFGDLTAMFLLLSRMDTCAAIIAESKGDLHQRFFFNLIAEEFGVALGRQYGLRNADNDLTMSQAGREYHRLSRVLTGAVYHILADIFALYRKQDKYDQTESLYRVGKHIISLVILSYTKAPDSDTAAFKDVAENMIQYETKPAWKTVIRKHFEDREVLGQNARDFNEISARGVATSASEFTPCCAASGTLPTTLLMDKKDKPAKQAKPTAGEDDQASSGDED</sequence>
<dbReference type="Gene3D" id="3.10.170.10">
    <property type="match status" value="1"/>
</dbReference>
<reference evidence="2" key="1">
    <citation type="submission" date="2022-03" db="EMBL/GenBank/DDBJ databases">
        <authorList>
            <person name="Martin C."/>
        </authorList>
    </citation>
    <scope>NUCLEOTIDE SEQUENCE</scope>
</reference>
<organism evidence="2 3">
    <name type="scientific">Owenia fusiformis</name>
    <name type="common">Polychaete worm</name>
    <dbReference type="NCBI Taxonomy" id="6347"/>
    <lineage>
        <taxon>Eukaryota</taxon>
        <taxon>Metazoa</taxon>
        <taxon>Spiralia</taxon>
        <taxon>Lophotrochozoa</taxon>
        <taxon>Annelida</taxon>
        <taxon>Polychaeta</taxon>
        <taxon>Sedentaria</taxon>
        <taxon>Canalipalpata</taxon>
        <taxon>Sabellida</taxon>
        <taxon>Oweniida</taxon>
        <taxon>Oweniidae</taxon>
        <taxon>Owenia</taxon>
    </lineage>
</organism>
<dbReference type="Proteomes" id="UP000749559">
    <property type="component" value="Unassembled WGS sequence"/>
</dbReference>
<dbReference type="EMBL" id="CAIIXF020000001">
    <property type="protein sequence ID" value="CAH1773212.1"/>
    <property type="molecule type" value="Genomic_DNA"/>
</dbReference>
<keyword evidence="3" id="KW-1185">Reference proteome</keyword>
<dbReference type="GO" id="GO:0004222">
    <property type="term" value="F:metalloendopeptidase activity"/>
    <property type="evidence" value="ECO:0007669"/>
    <property type="project" value="InterPro"/>
</dbReference>
<evidence type="ECO:0000313" key="3">
    <source>
        <dbReference type="Proteomes" id="UP000749559"/>
    </source>
</evidence>
<feature type="region of interest" description="Disordered" evidence="1">
    <location>
        <begin position="388"/>
        <end position="416"/>
    </location>
</feature>
<gene>
    <name evidence="2" type="ORF">OFUS_LOCUS839</name>
</gene>
<dbReference type="InterPro" id="IPR013856">
    <property type="entry name" value="Peptidase_M4_domain"/>
</dbReference>
<dbReference type="OrthoDB" id="2319423at2759"/>
<dbReference type="Pfam" id="PF01447">
    <property type="entry name" value="Peptidase_M4"/>
    <property type="match status" value="1"/>
</dbReference>